<proteinExistence type="predicted"/>
<feature type="compositionally biased region" description="Polar residues" evidence="1">
    <location>
        <begin position="26"/>
        <end position="39"/>
    </location>
</feature>
<sequence length="39" mass="4177">MVVQDILRGNGRQTTNLNNDRLGRSNAISNSTGISTSKS</sequence>
<dbReference type="AlphaFoldDB" id="A0A0A9HWG7"/>
<evidence type="ECO:0000313" key="2">
    <source>
        <dbReference type="EMBL" id="JAE37248.1"/>
    </source>
</evidence>
<dbReference type="EMBL" id="GBRH01160648">
    <property type="protein sequence ID" value="JAE37248.1"/>
    <property type="molecule type" value="Transcribed_RNA"/>
</dbReference>
<protein>
    <submittedName>
        <fullName evidence="2">Uncharacterized protein</fullName>
    </submittedName>
</protein>
<feature type="region of interest" description="Disordered" evidence="1">
    <location>
        <begin position="1"/>
        <end position="39"/>
    </location>
</feature>
<evidence type="ECO:0000256" key="1">
    <source>
        <dbReference type="SAM" id="MobiDB-lite"/>
    </source>
</evidence>
<reference evidence="2" key="2">
    <citation type="journal article" date="2015" name="Data Brief">
        <title>Shoot transcriptome of the giant reed, Arundo donax.</title>
        <authorList>
            <person name="Barrero R.A."/>
            <person name="Guerrero F.D."/>
            <person name="Moolhuijzen P."/>
            <person name="Goolsby J.A."/>
            <person name="Tidwell J."/>
            <person name="Bellgard S.E."/>
            <person name="Bellgard M.I."/>
        </authorList>
    </citation>
    <scope>NUCLEOTIDE SEQUENCE</scope>
    <source>
        <tissue evidence="2">Shoot tissue taken approximately 20 cm above the soil surface</tissue>
    </source>
</reference>
<name>A0A0A9HWG7_ARUDO</name>
<accession>A0A0A9HWG7</accession>
<organism evidence="2">
    <name type="scientific">Arundo donax</name>
    <name type="common">Giant reed</name>
    <name type="synonym">Donax arundinaceus</name>
    <dbReference type="NCBI Taxonomy" id="35708"/>
    <lineage>
        <taxon>Eukaryota</taxon>
        <taxon>Viridiplantae</taxon>
        <taxon>Streptophyta</taxon>
        <taxon>Embryophyta</taxon>
        <taxon>Tracheophyta</taxon>
        <taxon>Spermatophyta</taxon>
        <taxon>Magnoliopsida</taxon>
        <taxon>Liliopsida</taxon>
        <taxon>Poales</taxon>
        <taxon>Poaceae</taxon>
        <taxon>PACMAD clade</taxon>
        <taxon>Arundinoideae</taxon>
        <taxon>Arundineae</taxon>
        <taxon>Arundo</taxon>
    </lineage>
</organism>
<reference evidence="2" key="1">
    <citation type="submission" date="2014-09" db="EMBL/GenBank/DDBJ databases">
        <authorList>
            <person name="Magalhaes I.L.F."/>
            <person name="Oliveira U."/>
            <person name="Santos F.R."/>
            <person name="Vidigal T.H.D.A."/>
            <person name="Brescovit A.D."/>
            <person name="Santos A.J."/>
        </authorList>
    </citation>
    <scope>NUCLEOTIDE SEQUENCE</scope>
    <source>
        <tissue evidence="2">Shoot tissue taken approximately 20 cm above the soil surface</tissue>
    </source>
</reference>